<gene>
    <name evidence="7" type="ORF">C666_17570</name>
</gene>
<keyword evidence="3" id="KW-0731">Sigma factor</keyword>
<dbReference type="Pfam" id="PF08281">
    <property type="entry name" value="Sigma70_r4_2"/>
    <property type="match status" value="1"/>
</dbReference>
<dbReference type="OrthoDB" id="192021at2"/>
<evidence type="ECO:0000313" key="8">
    <source>
        <dbReference type="Proteomes" id="UP000013232"/>
    </source>
</evidence>
<dbReference type="InterPro" id="IPR013249">
    <property type="entry name" value="RNA_pol_sigma70_r4_t2"/>
</dbReference>
<dbReference type="Proteomes" id="UP000013232">
    <property type="component" value="Unassembled WGS sequence"/>
</dbReference>
<evidence type="ECO:0000256" key="4">
    <source>
        <dbReference type="ARBA" id="ARBA00023163"/>
    </source>
</evidence>
<dbReference type="InterPro" id="IPR039425">
    <property type="entry name" value="RNA_pol_sigma-70-like"/>
</dbReference>
<evidence type="ECO:0000259" key="5">
    <source>
        <dbReference type="Pfam" id="PF04542"/>
    </source>
</evidence>
<dbReference type="SUPFAM" id="SSF88659">
    <property type="entry name" value="Sigma3 and sigma4 domains of RNA polymerase sigma factors"/>
    <property type="match status" value="1"/>
</dbReference>
<dbReference type="GO" id="GO:0016987">
    <property type="term" value="F:sigma factor activity"/>
    <property type="evidence" value="ECO:0007669"/>
    <property type="project" value="UniProtKB-KW"/>
</dbReference>
<comment type="similarity">
    <text evidence="1">Belongs to the sigma-70 factor family. ECF subfamily.</text>
</comment>
<dbReference type="GO" id="GO:0003677">
    <property type="term" value="F:DNA binding"/>
    <property type="evidence" value="ECO:0007669"/>
    <property type="project" value="InterPro"/>
</dbReference>
<keyword evidence="8" id="KW-1185">Reference proteome</keyword>
<protein>
    <submittedName>
        <fullName evidence="7">Uncharacterized protein</fullName>
    </submittedName>
</protein>
<feature type="domain" description="RNA polymerase sigma factor 70 region 4 type 2" evidence="6">
    <location>
        <begin position="118"/>
        <end position="164"/>
    </location>
</feature>
<accession>N6YWJ3</accession>
<evidence type="ECO:0000256" key="1">
    <source>
        <dbReference type="ARBA" id="ARBA00010641"/>
    </source>
</evidence>
<dbReference type="Gene3D" id="1.10.1740.10">
    <property type="match status" value="1"/>
</dbReference>
<organism evidence="7 8">
    <name type="scientific">Thauera linaloolentis (strain DSM 12138 / JCM 21573 / CCUG 41526 / CIP 105981 / IAM 15112 / NBRC 102519 / 47Lol)</name>
    <dbReference type="NCBI Taxonomy" id="1123367"/>
    <lineage>
        <taxon>Bacteria</taxon>
        <taxon>Pseudomonadati</taxon>
        <taxon>Pseudomonadota</taxon>
        <taxon>Betaproteobacteria</taxon>
        <taxon>Rhodocyclales</taxon>
        <taxon>Zoogloeaceae</taxon>
        <taxon>Thauera</taxon>
    </lineage>
</organism>
<dbReference type="STRING" id="1123367.GCA_000621305_00610"/>
<dbReference type="RefSeq" id="WP_004345838.1">
    <property type="nucleotide sequence ID" value="NZ_AMXE01000113.1"/>
</dbReference>
<dbReference type="InterPro" id="IPR036388">
    <property type="entry name" value="WH-like_DNA-bd_sf"/>
</dbReference>
<name>N6YWJ3_THAL4</name>
<dbReference type="AlphaFoldDB" id="N6YWJ3"/>
<reference evidence="7 8" key="1">
    <citation type="submission" date="2012-09" db="EMBL/GenBank/DDBJ databases">
        <title>Draft Genome Sequences of 6 Strains from Genus Thauera.</title>
        <authorList>
            <person name="Liu B."/>
            <person name="Shapleigh J.P."/>
            <person name="Frostegard A.H."/>
        </authorList>
    </citation>
    <scope>NUCLEOTIDE SEQUENCE [LARGE SCALE GENOMIC DNA]</scope>
    <source>
        <strain evidence="8">47Lol / DSM 12138</strain>
    </source>
</reference>
<dbReference type="NCBIfam" id="TIGR02937">
    <property type="entry name" value="sigma70-ECF"/>
    <property type="match status" value="1"/>
</dbReference>
<dbReference type="SUPFAM" id="SSF88946">
    <property type="entry name" value="Sigma2 domain of RNA polymerase sigma factors"/>
    <property type="match status" value="1"/>
</dbReference>
<dbReference type="InterPro" id="IPR013325">
    <property type="entry name" value="RNA_pol_sigma_r2"/>
</dbReference>
<feature type="domain" description="RNA polymerase sigma-70 region 2" evidence="5">
    <location>
        <begin position="18"/>
        <end position="80"/>
    </location>
</feature>
<keyword evidence="4" id="KW-0804">Transcription</keyword>
<dbReference type="EMBL" id="AMXE01000113">
    <property type="protein sequence ID" value="ENO84319.1"/>
    <property type="molecule type" value="Genomic_DNA"/>
</dbReference>
<dbReference type="InterPro" id="IPR014284">
    <property type="entry name" value="RNA_pol_sigma-70_dom"/>
</dbReference>
<sequence length="189" mass="21095">MSDKTPDTLLADTLLCHYEDLVAHVRRHIRRVGGDTTPARDIVHDALISLTESPAVQPIRTPLAFLRSLLTRRAIDAHRVEAGRRAWVRSVEELPEPVHLLDESRDPFAILDRKQRIELLDTAIQSLSPACREVFILSKVHHMSRAEVADWQGISVKTVDKHLGTGMAVCRKAFLAAFTDGERGTPPCA</sequence>
<dbReference type="GO" id="GO:0006352">
    <property type="term" value="P:DNA-templated transcription initiation"/>
    <property type="evidence" value="ECO:0007669"/>
    <property type="project" value="InterPro"/>
</dbReference>
<proteinExistence type="inferred from homology"/>
<dbReference type="PANTHER" id="PTHR43133:SF63">
    <property type="entry name" value="RNA POLYMERASE SIGMA FACTOR FECI-RELATED"/>
    <property type="match status" value="1"/>
</dbReference>
<evidence type="ECO:0000313" key="7">
    <source>
        <dbReference type="EMBL" id="ENO84319.1"/>
    </source>
</evidence>
<dbReference type="InterPro" id="IPR007627">
    <property type="entry name" value="RNA_pol_sigma70_r2"/>
</dbReference>
<dbReference type="PANTHER" id="PTHR43133">
    <property type="entry name" value="RNA POLYMERASE ECF-TYPE SIGMA FACTO"/>
    <property type="match status" value="1"/>
</dbReference>
<keyword evidence="2" id="KW-0805">Transcription regulation</keyword>
<comment type="caution">
    <text evidence="7">The sequence shown here is derived from an EMBL/GenBank/DDBJ whole genome shotgun (WGS) entry which is preliminary data.</text>
</comment>
<evidence type="ECO:0000256" key="3">
    <source>
        <dbReference type="ARBA" id="ARBA00023082"/>
    </source>
</evidence>
<dbReference type="eggNOG" id="COG1595">
    <property type="taxonomic scope" value="Bacteria"/>
</dbReference>
<evidence type="ECO:0000259" key="6">
    <source>
        <dbReference type="Pfam" id="PF08281"/>
    </source>
</evidence>
<dbReference type="Gene3D" id="1.10.10.10">
    <property type="entry name" value="Winged helix-like DNA-binding domain superfamily/Winged helix DNA-binding domain"/>
    <property type="match status" value="1"/>
</dbReference>
<dbReference type="InterPro" id="IPR013324">
    <property type="entry name" value="RNA_pol_sigma_r3/r4-like"/>
</dbReference>
<dbReference type="Pfam" id="PF04542">
    <property type="entry name" value="Sigma70_r2"/>
    <property type="match status" value="1"/>
</dbReference>
<evidence type="ECO:0000256" key="2">
    <source>
        <dbReference type="ARBA" id="ARBA00023015"/>
    </source>
</evidence>